<proteinExistence type="predicted"/>
<dbReference type="Proteomes" id="UP000001522">
    <property type="component" value="Chromosome"/>
</dbReference>
<dbReference type="AlphaFoldDB" id="D3UG66"/>
<name>D3UG66_HELM1</name>
<evidence type="ECO:0000313" key="2">
    <source>
        <dbReference type="Proteomes" id="UP000001522"/>
    </source>
</evidence>
<dbReference type="KEGG" id="hms:HMU02250"/>
<accession>D3UG66</accession>
<protein>
    <submittedName>
        <fullName evidence="1">Uncharacterized protein</fullName>
    </submittedName>
</protein>
<dbReference type="HOGENOM" id="CLU_3136393_0_0_7"/>
<dbReference type="STRING" id="679897.HMU02250"/>
<gene>
    <name evidence="1" type="ordered locus">HMU02250</name>
</gene>
<evidence type="ECO:0000313" key="1">
    <source>
        <dbReference type="EMBL" id="CBG39487.1"/>
    </source>
</evidence>
<organism evidence="1 2">
    <name type="scientific">Helicobacter mustelae (strain ATCC 43772 / CCUG 25715 / CIP 103759 / LMG 18044 / NCTC 12198 / R85-136P)</name>
    <name type="common">Campylobacter mustelae</name>
    <dbReference type="NCBI Taxonomy" id="679897"/>
    <lineage>
        <taxon>Bacteria</taxon>
        <taxon>Pseudomonadati</taxon>
        <taxon>Campylobacterota</taxon>
        <taxon>Epsilonproteobacteria</taxon>
        <taxon>Campylobacterales</taxon>
        <taxon>Helicobacteraceae</taxon>
        <taxon>Helicobacter</taxon>
    </lineage>
</organism>
<sequence length="49" mass="5664">MHSLNFPIKSKTFDVFAPKFSQLRLAWIFDVLVPLCFAIESIPSMHQVL</sequence>
<dbReference type="EMBL" id="FN555004">
    <property type="protein sequence ID" value="CBG39487.1"/>
    <property type="molecule type" value="Genomic_DNA"/>
</dbReference>
<reference evidence="1 2" key="1">
    <citation type="journal article" date="2010" name="BMC Genomics">
        <title>Comparative genomics and proteomics of Helicobacter mustelae, an ulcerogenic and carcinogenic gastric pathogen.</title>
        <authorList>
            <person name="O'Toole P.W."/>
            <person name="Snelling W.J."/>
            <person name="Canchaya C."/>
            <person name="Forde B.M."/>
            <person name="Hardie K.R."/>
            <person name="Josenhans C."/>
            <person name="Graham R.L.J."/>
            <person name="McMullan G."/>
            <person name="Parkhill J."/>
            <person name="Belda E."/>
            <person name="Bentley S.D."/>
        </authorList>
    </citation>
    <scope>NUCLEOTIDE SEQUENCE [LARGE SCALE GENOMIC DNA]</scope>
    <source>
        <strain evidence="2">ATCC 43772 / LMG 18044 / NCTC 12198 / 12198</strain>
    </source>
</reference>
<keyword evidence="2" id="KW-1185">Reference proteome</keyword>